<dbReference type="Gene3D" id="3.30.710.10">
    <property type="entry name" value="Potassium Channel Kv1.1, Chain A"/>
    <property type="match status" value="1"/>
</dbReference>
<feature type="region of interest" description="Disordered" evidence="1">
    <location>
        <begin position="239"/>
        <end position="288"/>
    </location>
</feature>
<dbReference type="InterPro" id="IPR011333">
    <property type="entry name" value="SKP1/BTB/POZ_sf"/>
</dbReference>
<name>A0AAD7IKZ0_9AGAR</name>
<evidence type="ECO:0008006" key="4">
    <source>
        <dbReference type="Google" id="ProtNLM"/>
    </source>
</evidence>
<accession>A0AAD7IKZ0</accession>
<evidence type="ECO:0000313" key="2">
    <source>
        <dbReference type="EMBL" id="KAJ7744159.1"/>
    </source>
</evidence>
<evidence type="ECO:0000313" key="3">
    <source>
        <dbReference type="Proteomes" id="UP001215598"/>
    </source>
</evidence>
<dbReference type="EMBL" id="JARKIB010000088">
    <property type="protein sequence ID" value="KAJ7744159.1"/>
    <property type="molecule type" value="Genomic_DNA"/>
</dbReference>
<evidence type="ECO:0000256" key="1">
    <source>
        <dbReference type="SAM" id="MobiDB-lite"/>
    </source>
</evidence>
<organism evidence="2 3">
    <name type="scientific">Mycena metata</name>
    <dbReference type="NCBI Taxonomy" id="1033252"/>
    <lineage>
        <taxon>Eukaryota</taxon>
        <taxon>Fungi</taxon>
        <taxon>Dikarya</taxon>
        <taxon>Basidiomycota</taxon>
        <taxon>Agaricomycotina</taxon>
        <taxon>Agaricomycetes</taxon>
        <taxon>Agaricomycetidae</taxon>
        <taxon>Agaricales</taxon>
        <taxon>Marasmiineae</taxon>
        <taxon>Mycenaceae</taxon>
        <taxon>Mycena</taxon>
    </lineage>
</organism>
<sequence length="438" mass="48427">MEKVSEHYTPNSVQSLFKLTFQPSSSGNTGRRPAATGTGQQSTAICGLGWRFTFCVDQSTPSLVVDNGGNPVESFQLQLFFDPHLIRGSAYGTVTLTTRVERLISTSVVVPLEYNLSYHSNSTLGTYIYASSAAEPSISITVTFPAALGLNLTHPLEHWQRMEQALRESLAGKELVDVKFYAFSRKGSEGRRVTHPLRLYANTALLRGYSEDLDALLTGHGFSESAVVDLDLHEPEEHSFEDYGYDSDSDLDSDGEGESPSTPSTREADRLEEANGLEVSIAPAKNSSSGRKGRVIVLKGTAFKTWKALVYYLCTRQINFCPLKSEGPMPQLNAGDDISCSPKSMYRLAEKLGLEDLQALALTSISSRLFKTNILPEVFSEFTSLYPAIQELEINVLTSDFSAQVCEEMKEYTQKICDGERQYCSETLFMIIRKMGLK</sequence>
<feature type="compositionally biased region" description="Acidic residues" evidence="1">
    <location>
        <begin position="243"/>
        <end position="257"/>
    </location>
</feature>
<keyword evidence="3" id="KW-1185">Reference proteome</keyword>
<gene>
    <name evidence="2" type="ORF">B0H16DRAFT_1560369</name>
</gene>
<protein>
    <recommendedName>
        <fullName evidence="4">BTB domain-containing protein</fullName>
    </recommendedName>
</protein>
<dbReference type="AlphaFoldDB" id="A0AAD7IKZ0"/>
<reference evidence="2" key="1">
    <citation type="submission" date="2023-03" db="EMBL/GenBank/DDBJ databases">
        <title>Massive genome expansion in bonnet fungi (Mycena s.s.) driven by repeated elements and novel gene families across ecological guilds.</title>
        <authorList>
            <consortium name="Lawrence Berkeley National Laboratory"/>
            <person name="Harder C.B."/>
            <person name="Miyauchi S."/>
            <person name="Viragh M."/>
            <person name="Kuo A."/>
            <person name="Thoen E."/>
            <person name="Andreopoulos B."/>
            <person name="Lu D."/>
            <person name="Skrede I."/>
            <person name="Drula E."/>
            <person name="Henrissat B."/>
            <person name="Morin E."/>
            <person name="Kohler A."/>
            <person name="Barry K."/>
            <person name="LaButti K."/>
            <person name="Morin E."/>
            <person name="Salamov A."/>
            <person name="Lipzen A."/>
            <person name="Mereny Z."/>
            <person name="Hegedus B."/>
            <person name="Baldrian P."/>
            <person name="Stursova M."/>
            <person name="Weitz H."/>
            <person name="Taylor A."/>
            <person name="Grigoriev I.V."/>
            <person name="Nagy L.G."/>
            <person name="Martin F."/>
            <person name="Kauserud H."/>
        </authorList>
    </citation>
    <scope>NUCLEOTIDE SEQUENCE</scope>
    <source>
        <strain evidence="2">CBHHK182m</strain>
    </source>
</reference>
<proteinExistence type="predicted"/>
<dbReference type="Proteomes" id="UP001215598">
    <property type="component" value="Unassembled WGS sequence"/>
</dbReference>
<comment type="caution">
    <text evidence="2">The sequence shown here is derived from an EMBL/GenBank/DDBJ whole genome shotgun (WGS) entry which is preliminary data.</text>
</comment>